<comment type="similarity">
    <text evidence="1">Belongs to the eukaryotic-type primase small subunit family.</text>
</comment>
<evidence type="ECO:0000313" key="2">
    <source>
        <dbReference type="EMBL" id="GBP28273.1"/>
    </source>
</evidence>
<comment type="caution">
    <text evidence="2">The sequence shown here is derived from an EMBL/GenBank/DDBJ whole genome shotgun (WGS) entry which is preliminary data.</text>
</comment>
<dbReference type="OrthoDB" id="19606at2759"/>
<dbReference type="EMBL" id="BGZK01000205">
    <property type="protein sequence ID" value="GBP28273.1"/>
    <property type="molecule type" value="Genomic_DNA"/>
</dbReference>
<dbReference type="SUPFAM" id="SSF56747">
    <property type="entry name" value="Prim-pol domain"/>
    <property type="match status" value="1"/>
</dbReference>
<dbReference type="Gene3D" id="3.90.920.10">
    <property type="entry name" value="DNA primase, PRIM domain"/>
    <property type="match status" value="1"/>
</dbReference>
<dbReference type="STRING" id="151549.A0A4C1UP74"/>
<gene>
    <name evidence="2" type="primary">DNApol-alpha50</name>
    <name evidence="2" type="ORF">EVAR_11732_1</name>
</gene>
<sequence length="216" mass="25491">MVSMADNRRAICVIDSCFEDILNDQEFISTKEGLKKMLSWITNDALCEQVEKALEKMAPNSLERWNMFLRLYESFCKENVNGTRKIKYLVEEIKLQYCYPRLDVNVTKGFNHLLKSPFSIHPKTGKVSIVFKPNKVRNMKLDEVPTISSLLDENFVDNPEHQATMRAAIKNFQEVVFTLEKTEALRRKNESRNKRRNSRPPFTVDDYERWSRFIDR</sequence>
<dbReference type="InterPro" id="IPR002755">
    <property type="entry name" value="DNA_primase_S"/>
</dbReference>
<dbReference type="AlphaFoldDB" id="A0A4C1UP74"/>
<organism evidence="2 3">
    <name type="scientific">Eumeta variegata</name>
    <name type="common">Bagworm moth</name>
    <name type="synonym">Eumeta japonica</name>
    <dbReference type="NCBI Taxonomy" id="151549"/>
    <lineage>
        <taxon>Eukaryota</taxon>
        <taxon>Metazoa</taxon>
        <taxon>Ecdysozoa</taxon>
        <taxon>Arthropoda</taxon>
        <taxon>Hexapoda</taxon>
        <taxon>Insecta</taxon>
        <taxon>Pterygota</taxon>
        <taxon>Neoptera</taxon>
        <taxon>Endopterygota</taxon>
        <taxon>Lepidoptera</taxon>
        <taxon>Glossata</taxon>
        <taxon>Ditrysia</taxon>
        <taxon>Tineoidea</taxon>
        <taxon>Psychidae</taxon>
        <taxon>Oiketicinae</taxon>
        <taxon>Eumeta</taxon>
    </lineage>
</organism>
<dbReference type="GO" id="GO:0006269">
    <property type="term" value="P:DNA replication, synthesis of primer"/>
    <property type="evidence" value="ECO:0007669"/>
    <property type="project" value="InterPro"/>
</dbReference>
<reference evidence="2 3" key="1">
    <citation type="journal article" date="2019" name="Commun. Biol.">
        <title>The bagworm genome reveals a unique fibroin gene that provides high tensile strength.</title>
        <authorList>
            <person name="Kono N."/>
            <person name="Nakamura H."/>
            <person name="Ohtoshi R."/>
            <person name="Tomita M."/>
            <person name="Numata K."/>
            <person name="Arakawa K."/>
        </authorList>
    </citation>
    <scope>NUCLEOTIDE SEQUENCE [LARGE SCALE GENOMIC DNA]</scope>
</reference>
<dbReference type="Proteomes" id="UP000299102">
    <property type="component" value="Unassembled WGS sequence"/>
</dbReference>
<evidence type="ECO:0000256" key="1">
    <source>
        <dbReference type="ARBA" id="ARBA00009762"/>
    </source>
</evidence>
<name>A0A4C1UP74_EUMVA</name>
<dbReference type="Pfam" id="PF01896">
    <property type="entry name" value="DNA_primase_S"/>
    <property type="match status" value="1"/>
</dbReference>
<keyword evidence="3" id="KW-1185">Reference proteome</keyword>
<protein>
    <submittedName>
        <fullName evidence="2">DNA primase small subunit</fullName>
    </submittedName>
</protein>
<dbReference type="PANTHER" id="PTHR10536">
    <property type="entry name" value="DNA PRIMASE SMALL SUBUNIT"/>
    <property type="match status" value="1"/>
</dbReference>
<proteinExistence type="inferred from homology"/>
<evidence type="ECO:0000313" key="3">
    <source>
        <dbReference type="Proteomes" id="UP000299102"/>
    </source>
</evidence>
<dbReference type="GO" id="GO:0003899">
    <property type="term" value="F:DNA-directed RNA polymerase activity"/>
    <property type="evidence" value="ECO:0007669"/>
    <property type="project" value="InterPro"/>
</dbReference>
<accession>A0A4C1UP74</accession>